<dbReference type="Proteomes" id="UP001516400">
    <property type="component" value="Unassembled WGS sequence"/>
</dbReference>
<evidence type="ECO:0000256" key="1">
    <source>
        <dbReference type="ARBA" id="ARBA00004123"/>
    </source>
</evidence>
<evidence type="ECO:0000313" key="7">
    <source>
        <dbReference type="EMBL" id="KAL3285149.1"/>
    </source>
</evidence>
<name>A0ABD2P2N5_9CUCU</name>
<comment type="similarity">
    <text evidence="3">Belongs to the MCRIP family.</text>
</comment>
<sequence length="101" mass="11977">MSNSRSGTSQMNGNSNRRPQTLNRNNSNEKTSTNASTPHDYIIKYVYDTWTAVNQEMDRNSGNIQYYKEEHQNLKDFQPFDLEAYWGRRVVQYHQNQSRHS</sequence>
<protein>
    <submittedName>
        <fullName evidence="7">Uncharacterized protein</fullName>
    </submittedName>
</protein>
<evidence type="ECO:0000256" key="3">
    <source>
        <dbReference type="ARBA" id="ARBA00010821"/>
    </source>
</evidence>
<dbReference type="Pfam" id="PF14799">
    <property type="entry name" value="FAM195"/>
    <property type="match status" value="1"/>
</dbReference>
<dbReference type="AlphaFoldDB" id="A0ABD2P2N5"/>
<feature type="region of interest" description="Disordered" evidence="6">
    <location>
        <begin position="1"/>
        <end position="38"/>
    </location>
</feature>
<evidence type="ECO:0000256" key="4">
    <source>
        <dbReference type="ARBA" id="ARBA00022490"/>
    </source>
</evidence>
<evidence type="ECO:0000256" key="5">
    <source>
        <dbReference type="ARBA" id="ARBA00023242"/>
    </source>
</evidence>
<comment type="subcellular location">
    <subcellularLocation>
        <location evidence="2">Cytoplasm</location>
        <location evidence="2">Stress granule</location>
    </subcellularLocation>
    <subcellularLocation>
        <location evidence="1">Nucleus</location>
    </subcellularLocation>
</comment>
<accession>A0ABD2P2N5</accession>
<comment type="caution">
    <text evidence="7">The sequence shown here is derived from an EMBL/GenBank/DDBJ whole genome shotgun (WGS) entry which is preliminary data.</text>
</comment>
<dbReference type="GO" id="GO:0010494">
    <property type="term" value="C:cytoplasmic stress granule"/>
    <property type="evidence" value="ECO:0007669"/>
    <property type="project" value="UniProtKB-SubCell"/>
</dbReference>
<evidence type="ECO:0000256" key="6">
    <source>
        <dbReference type="SAM" id="MobiDB-lite"/>
    </source>
</evidence>
<evidence type="ECO:0000313" key="8">
    <source>
        <dbReference type="Proteomes" id="UP001516400"/>
    </source>
</evidence>
<dbReference type="EMBL" id="JABFTP020000165">
    <property type="protein sequence ID" value="KAL3285149.1"/>
    <property type="molecule type" value="Genomic_DNA"/>
</dbReference>
<dbReference type="InterPro" id="IPR029428">
    <property type="entry name" value="MCRIP"/>
</dbReference>
<keyword evidence="8" id="KW-1185">Reference proteome</keyword>
<proteinExistence type="inferred from homology"/>
<gene>
    <name evidence="7" type="ORF">HHI36_019270</name>
</gene>
<dbReference type="GO" id="GO:0005634">
    <property type="term" value="C:nucleus"/>
    <property type="evidence" value="ECO:0007669"/>
    <property type="project" value="UniProtKB-SubCell"/>
</dbReference>
<feature type="compositionally biased region" description="Polar residues" evidence="6">
    <location>
        <begin position="1"/>
        <end position="37"/>
    </location>
</feature>
<organism evidence="7 8">
    <name type="scientific">Cryptolaemus montrouzieri</name>
    <dbReference type="NCBI Taxonomy" id="559131"/>
    <lineage>
        <taxon>Eukaryota</taxon>
        <taxon>Metazoa</taxon>
        <taxon>Ecdysozoa</taxon>
        <taxon>Arthropoda</taxon>
        <taxon>Hexapoda</taxon>
        <taxon>Insecta</taxon>
        <taxon>Pterygota</taxon>
        <taxon>Neoptera</taxon>
        <taxon>Endopterygota</taxon>
        <taxon>Coleoptera</taxon>
        <taxon>Polyphaga</taxon>
        <taxon>Cucujiformia</taxon>
        <taxon>Coccinelloidea</taxon>
        <taxon>Coccinellidae</taxon>
        <taxon>Scymninae</taxon>
        <taxon>Scymnini</taxon>
        <taxon>Cryptolaemus</taxon>
    </lineage>
</organism>
<evidence type="ECO:0000256" key="2">
    <source>
        <dbReference type="ARBA" id="ARBA00004210"/>
    </source>
</evidence>
<keyword evidence="4" id="KW-0963">Cytoplasm</keyword>
<reference evidence="7 8" key="1">
    <citation type="journal article" date="2021" name="BMC Biol.">
        <title>Horizontally acquired antibacterial genes associated with adaptive radiation of ladybird beetles.</title>
        <authorList>
            <person name="Li H.S."/>
            <person name="Tang X.F."/>
            <person name="Huang Y.H."/>
            <person name="Xu Z.Y."/>
            <person name="Chen M.L."/>
            <person name="Du X.Y."/>
            <person name="Qiu B.Y."/>
            <person name="Chen P.T."/>
            <person name="Zhang W."/>
            <person name="Slipinski A."/>
            <person name="Escalona H.E."/>
            <person name="Waterhouse R.M."/>
            <person name="Zwick A."/>
            <person name="Pang H."/>
        </authorList>
    </citation>
    <scope>NUCLEOTIDE SEQUENCE [LARGE SCALE GENOMIC DNA]</scope>
    <source>
        <strain evidence="7">SYSU2018</strain>
    </source>
</reference>
<keyword evidence="5" id="KW-0539">Nucleus</keyword>